<gene>
    <name evidence="1" type="ORF">Plil01_000551700</name>
</gene>
<protein>
    <submittedName>
        <fullName evidence="1">Unnamed protein product</fullName>
    </submittedName>
</protein>
<evidence type="ECO:0000313" key="1">
    <source>
        <dbReference type="EMBL" id="GMF15816.1"/>
    </source>
</evidence>
<dbReference type="Proteomes" id="UP001165083">
    <property type="component" value="Unassembled WGS sequence"/>
</dbReference>
<accession>A0A9W6TM02</accession>
<sequence>MEYIVAPGIVEVANKPRWILIEDGFSDYLQLVDDFKANAGPMSFDDYVMTRTDPFALAIGDSVDGRCGSHALARAALVLQQGDWFTWASVDALYPARVAAGRPIPPAGVVWTTLYDFVRSRNRDMRSVGGLEMSETVMAVNQRQFNIVGPGACVASEYMLLVPGVYLRGVPSPTAPPIARVLTGSDGCGSICV</sequence>
<keyword evidence="2" id="KW-1185">Reference proteome</keyword>
<dbReference type="AlphaFoldDB" id="A0A9W6TM02"/>
<dbReference type="EMBL" id="BSXW01000231">
    <property type="protein sequence ID" value="GMF15816.1"/>
    <property type="molecule type" value="Genomic_DNA"/>
</dbReference>
<comment type="caution">
    <text evidence="1">The sequence shown here is derived from an EMBL/GenBank/DDBJ whole genome shotgun (WGS) entry which is preliminary data.</text>
</comment>
<organism evidence="1 2">
    <name type="scientific">Phytophthora lilii</name>
    <dbReference type="NCBI Taxonomy" id="2077276"/>
    <lineage>
        <taxon>Eukaryota</taxon>
        <taxon>Sar</taxon>
        <taxon>Stramenopiles</taxon>
        <taxon>Oomycota</taxon>
        <taxon>Peronosporomycetes</taxon>
        <taxon>Peronosporales</taxon>
        <taxon>Peronosporaceae</taxon>
        <taxon>Phytophthora</taxon>
    </lineage>
</organism>
<proteinExistence type="predicted"/>
<evidence type="ECO:0000313" key="2">
    <source>
        <dbReference type="Proteomes" id="UP001165083"/>
    </source>
</evidence>
<reference evidence="1" key="1">
    <citation type="submission" date="2023-04" db="EMBL/GenBank/DDBJ databases">
        <title>Phytophthora lilii NBRC 32176.</title>
        <authorList>
            <person name="Ichikawa N."/>
            <person name="Sato H."/>
            <person name="Tonouchi N."/>
        </authorList>
    </citation>
    <scope>NUCLEOTIDE SEQUENCE</scope>
    <source>
        <strain evidence="1">NBRC 32176</strain>
    </source>
</reference>
<dbReference type="OrthoDB" id="118906at2759"/>
<name>A0A9W6TM02_9STRA</name>